<dbReference type="EMBL" id="CAIIXF020000008">
    <property type="protein sequence ID" value="CAH1791423.1"/>
    <property type="molecule type" value="Genomic_DNA"/>
</dbReference>
<protein>
    <recommendedName>
        <fullName evidence="1">Apple domain-containing protein</fullName>
    </recommendedName>
</protein>
<dbReference type="Pfam" id="PF00024">
    <property type="entry name" value="PAN_1"/>
    <property type="match status" value="1"/>
</dbReference>
<feature type="non-terminal residue" evidence="2">
    <location>
        <position position="1"/>
    </location>
</feature>
<proteinExistence type="predicted"/>
<dbReference type="InterPro" id="IPR003609">
    <property type="entry name" value="Pan_app"/>
</dbReference>
<dbReference type="Proteomes" id="UP000749559">
    <property type="component" value="Unassembled WGS sequence"/>
</dbReference>
<evidence type="ECO:0000259" key="1">
    <source>
        <dbReference type="Pfam" id="PF00024"/>
    </source>
</evidence>
<dbReference type="AlphaFoldDB" id="A0A8S4PBH8"/>
<comment type="caution">
    <text evidence="2">The sequence shown here is derived from an EMBL/GenBank/DDBJ whole genome shotgun (WGS) entry which is preliminary data.</text>
</comment>
<sequence>IDYLSEKGDDIYNWSNMTLSESTCINKCRTTIGCKHIIYNHTANLCGMSSERPEDFSDFLLLNLAGISLTDIYCDTCQNGDIKPRTQNGLKYLHCVDDIL</sequence>
<organism evidence="2 3">
    <name type="scientific">Owenia fusiformis</name>
    <name type="common">Polychaete worm</name>
    <dbReference type="NCBI Taxonomy" id="6347"/>
    <lineage>
        <taxon>Eukaryota</taxon>
        <taxon>Metazoa</taxon>
        <taxon>Spiralia</taxon>
        <taxon>Lophotrochozoa</taxon>
        <taxon>Annelida</taxon>
        <taxon>Polychaeta</taxon>
        <taxon>Sedentaria</taxon>
        <taxon>Canalipalpata</taxon>
        <taxon>Sabellida</taxon>
        <taxon>Oweniida</taxon>
        <taxon>Oweniidae</taxon>
        <taxon>Owenia</taxon>
    </lineage>
</organism>
<evidence type="ECO:0000313" key="2">
    <source>
        <dbReference type="EMBL" id="CAH1791423.1"/>
    </source>
</evidence>
<feature type="domain" description="Apple" evidence="1">
    <location>
        <begin position="17"/>
        <end position="55"/>
    </location>
</feature>
<reference evidence="2" key="1">
    <citation type="submission" date="2022-03" db="EMBL/GenBank/DDBJ databases">
        <authorList>
            <person name="Martin C."/>
        </authorList>
    </citation>
    <scope>NUCLEOTIDE SEQUENCE</scope>
</reference>
<keyword evidence="3" id="KW-1185">Reference proteome</keyword>
<evidence type="ECO:0000313" key="3">
    <source>
        <dbReference type="Proteomes" id="UP000749559"/>
    </source>
</evidence>
<name>A0A8S4PBH8_OWEFU</name>
<feature type="non-terminal residue" evidence="2">
    <location>
        <position position="100"/>
    </location>
</feature>
<accession>A0A8S4PBH8</accession>
<gene>
    <name evidence="2" type="ORF">OFUS_LOCUS16506</name>
</gene>